<evidence type="ECO:0000313" key="1">
    <source>
        <dbReference type="EMBL" id="ALI37043.1"/>
    </source>
</evidence>
<dbReference type="KEGG" id="taa:NMY3_02854"/>
<dbReference type="Proteomes" id="UP000058925">
    <property type="component" value="Chromosome"/>
</dbReference>
<reference evidence="2" key="1">
    <citation type="submission" date="2015-10" db="EMBL/GenBank/DDBJ databases">
        <title>Niche specialization of a soil ammonia-oxidizing archaeon, Candidatus Nitrosocosmicus oleophilus.</title>
        <authorList>
            <person name="Jung M.-Y."/>
            <person name="Rhee S.-K."/>
        </authorList>
    </citation>
    <scope>NUCLEOTIDE SEQUENCE [LARGE SCALE GENOMIC DNA]</scope>
    <source>
        <strain evidence="2">MY3</strain>
    </source>
</reference>
<evidence type="ECO:0000313" key="2">
    <source>
        <dbReference type="Proteomes" id="UP000058925"/>
    </source>
</evidence>
<organism evidence="1 2">
    <name type="scientific">Candidatus Nitrosocosmicus oleophilus</name>
    <dbReference type="NCBI Taxonomy" id="1353260"/>
    <lineage>
        <taxon>Archaea</taxon>
        <taxon>Nitrososphaerota</taxon>
        <taxon>Nitrososphaeria</taxon>
        <taxon>Nitrososphaerales</taxon>
        <taxon>Nitrososphaeraceae</taxon>
        <taxon>Candidatus Nitrosocosmicus</taxon>
    </lineage>
</organism>
<proteinExistence type="predicted"/>
<gene>
    <name evidence="1" type="ORF">NMY3_02854</name>
</gene>
<name>A0A654M314_9ARCH</name>
<protein>
    <submittedName>
        <fullName evidence="1">Uncharacterized protein</fullName>
    </submittedName>
</protein>
<keyword evidence="2" id="KW-1185">Reference proteome</keyword>
<sequence>MSYTIFKTDNMAKCAHHLGLMLTSRQVNHACLDAKAIFSVSYQLLSPNGQWIITKMGMDFTMVVATRKK</sequence>
<dbReference type="AlphaFoldDB" id="A0A654M314"/>
<dbReference type="EMBL" id="CP012850">
    <property type="protein sequence ID" value="ALI37043.1"/>
    <property type="molecule type" value="Genomic_DNA"/>
</dbReference>
<dbReference type="RefSeq" id="WP_196816198.1">
    <property type="nucleotide sequence ID" value="NZ_CP012850.1"/>
</dbReference>
<accession>A0A654M314</accession>
<dbReference type="GeneID" id="60422747"/>